<sequence>MERLVLSNDDLSSTNSTSGFPCIGIFKFLCEEDEEPLPGSPAQTAKSPTGFTTQLILCTSVGFVCFLLFCFLRVRWSNIYSPRLRMKKHAPEQLPTSFFGWIIPLLKTPDSVIMEKVGLDAVVMLQFLLMSVKLFSFCGFFGTVVLYPISKMGGDFANGTNPNNTHSLLTTAITTSHSISYLWVYLFFTYLFVFATFYFTFLNYRGYVRIRREFLLRKAKTLSARTLLVTGIPPHLRSDRKLAEYFEKLGIGVVESVHTIRHVGRLLEFIKERTQYLRQLETWYTKWLGNPCFDPNYDSDDMLNEDGPSSRAIIRRDRPLMSEGLFCGAKVDAIDYYTNKFNEVDELVVKARKVGKFLPTSVGFITFEETISAYVASQVLIDSTPFRLRVQLAPEPRDVLWENIAMHQRERLIRKALVLFILLFLVFSWTIPCNYLSALTSTKSLKAYFPWLLKLAEKNKILNQIVAGFIPTLGVVIFFSILPLIFNSLSVIEGFTTRSESEESCFAKQFFFLFFNVLLFITVASTLFKSQKDIFEDPTKIANIFASKLPEVAPFYINYTVLQGIMLCPIQLLQIGPILVQQFYCWFLCKTPRDFAEVYAPRMYNFGWGYPVPVFMFVVVLVYSTISPLILVFGVIYFAMTYLVCKYQLLYVYFHSYEVAGRMWPMVFSRIIIALIIFELTSAGLFTLNKSFYLAALCVPLLFLTVIYKYMMDKAYQKSTQFLPLQLLSEKLGPLTTVAPILNHGSRSSSNYNVHLSSSNQSVNQANIHPCEAPQQENPHIRKRRTVLDEDDYVAEPRKNTDFREPPMTLLNGILNTGMKQYGHPALLGVLPQPWLPMKASPAVSNPGHSREIQQDEEMGMNNKQDSNETAPLLRLEEIHEEQCTSEEEDTDDDEMTDASSSMSSSPSIPDENINFDLVYALHTFVATVEGQASVVKGDALILMEDTNIYWWLVEVLKTNEVGYIPAENIETPYERLARLNKHRNVEITSPSMQDTASQTTMHPLTTNVRRVIIKNQAEDYARRQEVYQESEYCEMKMDDDEDDLIEPLTQEKIEIPQETPDDGPLQELRVFAGNIGQGPFFHTFLISYQTAAEELVQLAIDKF</sequence>
<keyword evidence="7 10" id="KW-0472">Membrane</keyword>
<evidence type="ECO:0000256" key="3">
    <source>
        <dbReference type="ARBA" id="ARBA00022443"/>
    </source>
</evidence>
<dbReference type="PROSITE" id="PS50002">
    <property type="entry name" value="SH3"/>
    <property type="match status" value="1"/>
</dbReference>
<keyword evidence="3 8" id="KW-0728">SH3 domain</keyword>
<evidence type="ECO:0000256" key="10">
    <source>
        <dbReference type="SAM" id="Phobius"/>
    </source>
</evidence>
<dbReference type="AlphaFoldDB" id="A0A367JTW8"/>
<proteinExistence type="inferred from homology"/>
<protein>
    <recommendedName>
        <fullName evidence="11">SH3 domain-containing protein</fullName>
    </recommendedName>
</protein>
<gene>
    <name evidence="12" type="ORF">CU097_001142</name>
</gene>
<comment type="caution">
    <text evidence="12">The sequence shown here is derived from an EMBL/GenBank/DDBJ whole genome shotgun (WGS) entry which is preliminary data.</text>
</comment>
<dbReference type="InterPro" id="IPR032880">
    <property type="entry name" value="CSC1/OSCA1-like_N"/>
</dbReference>
<feature type="transmembrane region" description="Helical" evidence="10">
    <location>
        <begin position="692"/>
        <end position="711"/>
    </location>
</feature>
<dbReference type="InterPro" id="IPR003864">
    <property type="entry name" value="CSC1/OSCA1-like_7TM"/>
</dbReference>
<evidence type="ECO:0000256" key="9">
    <source>
        <dbReference type="SAM" id="MobiDB-lite"/>
    </source>
</evidence>
<dbReference type="SUPFAM" id="SSF50044">
    <property type="entry name" value="SH3-domain"/>
    <property type="match status" value="1"/>
</dbReference>
<dbReference type="STRING" id="86630.A0A367JTW8"/>
<evidence type="ECO:0000256" key="8">
    <source>
        <dbReference type="PROSITE-ProRule" id="PRU00192"/>
    </source>
</evidence>
<feature type="compositionally biased region" description="Acidic residues" evidence="9">
    <location>
        <begin position="884"/>
        <end position="897"/>
    </location>
</feature>
<dbReference type="Pfam" id="PF13967">
    <property type="entry name" value="RSN1_TM"/>
    <property type="match status" value="1"/>
</dbReference>
<dbReference type="Pfam" id="PF02714">
    <property type="entry name" value="RSN1_7TM"/>
    <property type="match status" value="1"/>
</dbReference>
<feature type="transmembrane region" description="Helical" evidence="10">
    <location>
        <begin position="123"/>
        <end position="149"/>
    </location>
</feature>
<evidence type="ECO:0000256" key="7">
    <source>
        <dbReference type="ARBA" id="ARBA00023136"/>
    </source>
</evidence>
<evidence type="ECO:0000313" key="12">
    <source>
        <dbReference type="EMBL" id="RCH93383.1"/>
    </source>
</evidence>
<evidence type="ECO:0000256" key="1">
    <source>
        <dbReference type="ARBA" id="ARBA00004141"/>
    </source>
</evidence>
<feature type="compositionally biased region" description="Low complexity" evidence="9">
    <location>
        <begin position="898"/>
        <end position="909"/>
    </location>
</feature>
<dbReference type="Proteomes" id="UP000252139">
    <property type="component" value="Unassembled WGS sequence"/>
</dbReference>
<feature type="transmembrane region" description="Helical" evidence="10">
    <location>
        <begin position="510"/>
        <end position="528"/>
    </location>
</feature>
<feature type="domain" description="SH3" evidence="11">
    <location>
        <begin position="914"/>
        <end position="975"/>
    </location>
</feature>
<dbReference type="Gene3D" id="2.30.30.40">
    <property type="entry name" value="SH3 Domains"/>
    <property type="match status" value="1"/>
</dbReference>
<feature type="transmembrane region" description="Helical" evidence="10">
    <location>
        <begin position="666"/>
        <end position="686"/>
    </location>
</feature>
<feature type="transmembrane region" description="Helical" evidence="10">
    <location>
        <begin position="461"/>
        <end position="489"/>
    </location>
</feature>
<dbReference type="InterPro" id="IPR045122">
    <property type="entry name" value="Csc1-like"/>
</dbReference>
<dbReference type="InterPro" id="IPR036028">
    <property type="entry name" value="SH3-like_dom_sf"/>
</dbReference>
<dbReference type="SMART" id="SM00326">
    <property type="entry name" value="SH3"/>
    <property type="match status" value="1"/>
</dbReference>
<keyword evidence="13" id="KW-1185">Reference proteome</keyword>
<comment type="subcellular location">
    <subcellularLocation>
        <location evidence="1">Membrane</location>
        <topology evidence="1">Multi-pass membrane protein</topology>
    </subcellularLocation>
</comment>
<evidence type="ECO:0000256" key="5">
    <source>
        <dbReference type="ARBA" id="ARBA00022692"/>
    </source>
</evidence>
<name>A0A367JTW8_RHIAZ</name>
<dbReference type="EMBL" id="PJQL01000705">
    <property type="protein sequence ID" value="RCH93383.1"/>
    <property type="molecule type" value="Genomic_DNA"/>
</dbReference>
<dbReference type="Pfam" id="PF14703">
    <property type="entry name" value="PHM7_cyt"/>
    <property type="match status" value="1"/>
</dbReference>
<evidence type="ECO:0000256" key="2">
    <source>
        <dbReference type="ARBA" id="ARBA00007779"/>
    </source>
</evidence>
<reference evidence="12 13" key="1">
    <citation type="journal article" date="2018" name="G3 (Bethesda)">
        <title>Phylogenetic and Phylogenomic Definition of Rhizopus Species.</title>
        <authorList>
            <person name="Gryganskyi A.P."/>
            <person name="Golan J."/>
            <person name="Dolatabadi S."/>
            <person name="Mondo S."/>
            <person name="Robb S."/>
            <person name="Idnurm A."/>
            <person name="Muszewska A."/>
            <person name="Steczkiewicz K."/>
            <person name="Masonjones S."/>
            <person name="Liao H.L."/>
            <person name="Gajdeczka M.T."/>
            <person name="Anike F."/>
            <person name="Vuek A."/>
            <person name="Anishchenko I.M."/>
            <person name="Voigt K."/>
            <person name="de Hoog G.S."/>
            <person name="Smith M.E."/>
            <person name="Heitman J."/>
            <person name="Vilgalys R."/>
            <person name="Stajich J.E."/>
        </authorList>
    </citation>
    <scope>NUCLEOTIDE SEQUENCE [LARGE SCALE GENOMIC DNA]</scope>
    <source>
        <strain evidence="12 13">CBS 357.93</strain>
    </source>
</reference>
<organism evidence="12 13">
    <name type="scientific">Rhizopus azygosporus</name>
    <name type="common">Rhizopus microsporus var. azygosporus</name>
    <dbReference type="NCBI Taxonomy" id="86630"/>
    <lineage>
        <taxon>Eukaryota</taxon>
        <taxon>Fungi</taxon>
        <taxon>Fungi incertae sedis</taxon>
        <taxon>Mucoromycota</taxon>
        <taxon>Mucoromycotina</taxon>
        <taxon>Mucoromycetes</taxon>
        <taxon>Mucorales</taxon>
        <taxon>Mucorineae</taxon>
        <taxon>Rhizopodaceae</taxon>
        <taxon>Rhizopus</taxon>
    </lineage>
</organism>
<dbReference type="OrthoDB" id="1689567at2759"/>
<dbReference type="GO" id="GO:0005227">
    <property type="term" value="F:calcium-activated cation channel activity"/>
    <property type="evidence" value="ECO:0007669"/>
    <property type="project" value="InterPro"/>
</dbReference>
<dbReference type="Pfam" id="PF00018">
    <property type="entry name" value="SH3_1"/>
    <property type="match status" value="1"/>
</dbReference>
<evidence type="ECO:0000259" key="11">
    <source>
        <dbReference type="PROSITE" id="PS50002"/>
    </source>
</evidence>
<feature type="transmembrane region" description="Helical" evidence="10">
    <location>
        <begin position="614"/>
        <end position="645"/>
    </location>
</feature>
<accession>A0A367JTW8</accession>
<keyword evidence="6 10" id="KW-1133">Transmembrane helix</keyword>
<dbReference type="InterPro" id="IPR001452">
    <property type="entry name" value="SH3_domain"/>
</dbReference>
<evidence type="ECO:0000313" key="13">
    <source>
        <dbReference type="Proteomes" id="UP000252139"/>
    </source>
</evidence>
<dbReference type="InterPro" id="IPR027815">
    <property type="entry name" value="CSC1/OSCA1-like_cyt"/>
</dbReference>
<feature type="transmembrane region" description="Helical" evidence="10">
    <location>
        <begin position="54"/>
        <end position="76"/>
    </location>
</feature>
<keyword evidence="4" id="KW-0813">Transport</keyword>
<evidence type="ECO:0000256" key="6">
    <source>
        <dbReference type="ARBA" id="ARBA00022989"/>
    </source>
</evidence>
<dbReference type="PANTHER" id="PTHR13018:SF5">
    <property type="entry name" value="RE44586P"/>
    <property type="match status" value="1"/>
</dbReference>
<feature type="region of interest" description="Disordered" evidence="9">
    <location>
        <begin position="882"/>
        <end position="909"/>
    </location>
</feature>
<feature type="non-terminal residue" evidence="12">
    <location>
        <position position="1104"/>
    </location>
</feature>
<feature type="transmembrane region" description="Helical" evidence="10">
    <location>
        <begin position="182"/>
        <end position="202"/>
    </location>
</feature>
<feature type="transmembrane region" description="Helical" evidence="10">
    <location>
        <begin position="416"/>
        <end position="441"/>
    </location>
</feature>
<comment type="similarity">
    <text evidence="2">Belongs to the CSC1 (TC 1.A.17) family.</text>
</comment>
<dbReference type="PANTHER" id="PTHR13018">
    <property type="entry name" value="PROBABLE MEMBRANE PROTEIN DUF221-RELATED"/>
    <property type="match status" value="1"/>
</dbReference>
<keyword evidence="5 10" id="KW-0812">Transmembrane</keyword>
<evidence type="ECO:0000256" key="4">
    <source>
        <dbReference type="ARBA" id="ARBA00022448"/>
    </source>
</evidence>
<dbReference type="GO" id="GO:0005886">
    <property type="term" value="C:plasma membrane"/>
    <property type="evidence" value="ECO:0007669"/>
    <property type="project" value="TreeGrafter"/>
</dbReference>